<dbReference type="PANTHER" id="PTHR47237">
    <property type="entry name" value="SLL0310 PROTEIN"/>
    <property type="match status" value="1"/>
</dbReference>
<evidence type="ECO:0000259" key="1">
    <source>
        <dbReference type="PROSITE" id="PS51186"/>
    </source>
</evidence>
<dbReference type="Proteomes" id="UP000674425">
    <property type="component" value="Unassembled WGS sequence"/>
</dbReference>
<dbReference type="Gene3D" id="3.40.630.30">
    <property type="match status" value="1"/>
</dbReference>
<organism evidence="2 3">
    <name type="scientific">Paraburkholderia aspalathi</name>
    <dbReference type="NCBI Taxonomy" id="1324617"/>
    <lineage>
        <taxon>Bacteria</taxon>
        <taxon>Pseudomonadati</taxon>
        <taxon>Pseudomonadota</taxon>
        <taxon>Betaproteobacteria</taxon>
        <taxon>Burkholderiales</taxon>
        <taxon>Burkholderiaceae</taxon>
        <taxon>Paraburkholderia</taxon>
    </lineage>
</organism>
<evidence type="ECO:0000313" key="3">
    <source>
        <dbReference type="Proteomes" id="UP000674425"/>
    </source>
</evidence>
<keyword evidence="3" id="KW-1185">Reference proteome</keyword>
<dbReference type="InterPro" id="IPR052729">
    <property type="entry name" value="Acyl/Acetyltrans_Enzymes"/>
</dbReference>
<proteinExistence type="predicted"/>
<protein>
    <recommendedName>
        <fullName evidence="1">N-acetyltransferase domain-containing protein</fullName>
    </recommendedName>
</protein>
<feature type="domain" description="N-acetyltransferase" evidence="1">
    <location>
        <begin position="45"/>
        <end position="200"/>
    </location>
</feature>
<dbReference type="SUPFAM" id="SSF55729">
    <property type="entry name" value="Acyl-CoA N-acyltransferases (Nat)"/>
    <property type="match status" value="1"/>
</dbReference>
<dbReference type="Pfam" id="PF00583">
    <property type="entry name" value="Acetyltransf_1"/>
    <property type="match status" value="1"/>
</dbReference>
<reference evidence="2 3" key="1">
    <citation type="submission" date="2021-02" db="EMBL/GenBank/DDBJ databases">
        <authorList>
            <person name="Vanwijnsberghe S."/>
        </authorList>
    </citation>
    <scope>NUCLEOTIDE SEQUENCE [LARGE SCALE GENOMIC DNA]</scope>
    <source>
        <strain evidence="2 3">R-69658</strain>
    </source>
</reference>
<dbReference type="InterPro" id="IPR000182">
    <property type="entry name" value="GNAT_dom"/>
</dbReference>
<feature type="domain" description="N-acetyltransferase" evidence="1">
    <location>
        <begin position="196"/>
        <end position="316"/>
    </location>
</feature>
<accession>A0ABM8RKS1</accession>
<name>A0ABM8RKS1_9BURK</name>
<dbReference type="Pfam" id="PF18014">
    <property type="entry name" value="Acetyltransf_18"/>
    <property type="match status" value="1"/>
</dbReference>
<dbReference type="EMBL" id="CAJNAU010000025">
    <property type="protein sequence ID" value="CAE6758197.1"/>
    <property type="molecule type" value="Genomic_DNA"/>
</dbReference>
<dbReference type="Gene3D" id="3.40.630.90">
    <property type="match status" value="1"/>
</dbReference>
<dbReference type="CDD" id="cd04301">
    <property type="entry name" value="NAT_SF"/>
    <property type="match status" value="1"/>
</dbReference>
<comment type="caution">
    <text evidence="2">The sequence shown here is derived from an EMBL/GenBank/DDBJ whole genome shotgun (WGS) entry which is preliminary data.</text>
</comment>
<dbReference type="PROSITE" id="PS51186">
    <property type="entry name" value="GNAT"/>
    <property type="match status" value="2"/>
</dbReference>
<dbReference type="PANTHER" id="PTHR47237:SF1">
    <property type="entry name" value="SLL0310 PROTEIN"/>
    <property type="match status" value="1"/>
</dbReference>
<gene>
    <name evidence="2" type="ORF">R69658_03043</name>
</gene>
<evidence type="ECO:0000313" key="2">
    <source>
        <dbReference type="EMBL" id="CAE6758197.1"/>
    </source>
</evidence>
<dbReference type="InterPro" id="IPR041496">
    <property type="entry name" value="YitH/HolE_GNAT"/>
</dbReference>
<sequence length="327" mass="35569">MHVGKHAAGIGKHQTKPGGGYCGGRYASGAVGEAIVMNPDEHRDFIVRTMSANDVALAVEWAAAEGWNPGLHDAECFRAGDPNGFFIGKWRGEPVACISAIAYGEHFGFIGLYIVKPAFRGKGFGMRVWQHGMDYLGKRNVGLDGVVAQQANYRKSGFRLAYRNIRFQGVVQASAQNVTGLNIRSNILNASALPFEQLLDYDRQCFPAARERFLATWLGQRDATALAVVRDGQVAGYGVVRRCRTGCKIGPLFADSDEIASDLFDALVARMPDEVIVLDVPETNPAAVALAERYGMTSVLETARMYTQDSPAIQIERVFGVTSFELG</sequence>
<dbReference type="InterPro" id="IPR016181">
    <property type="entry name" value="Acyl_CoA_acyltransferase"/>
</dbReference>